<evidence type="ECO:0000256" key="1">
    <source>
        <dbReference type="SAM" id="Phobius"/>
    </source>
</evidence>
<accession>A0A0C1ZC95</accession>
<evidence type="ECO:0000313" key="2">
    <source>
        <dbReference type="EMBL" id="KIG15309.1"/>
    </source>
</evidence>
<dbReference type="EMBL" id="JMCC02000057">
    <property type="protein sequence ID" value="KIG15309.1"/>
    <property type="molecule type" value="Genomic_DNA"/>
</dbReference>
<keyword evidence="1" id="KW-0472">Membrane</keyword>
<protein>
    <submittedName>
        <fullName evidence="2">Uncharacterized protein</fullName>
    </submittedName>
</protein>
<evidence type="ECO:0000313" key="3">
    <source>
        <dbReference type="Proteomes" id="UP000031599"/>
    </source>
</evidence>
<feature type="transmembrane region" description="Helical" evidence="1">
    <location>
        <begin position="809"/>
        <end position="831"/>
    </location>
</feature>
<dbReference type="AlphaFoldDB" id="A0A0C1ZC95"/>
<comment type="caution">
    <text evidence="2">The sequence shown here is derived from an EMBL/GenBank/DDBJ whole genome shotgun (WGS) entry which is preliminary data.</text>
</comment>
<keyword evidence="1" id="KW-0812">Transmembrane</keyword>
<dbReference type="Proteomes" id="UP000031599">
    <property type="component" value="Unassembled WGS sequence"/>
</dbReference>
<name>A0A0C1ZC95_9BACT</name>
<organism evidence="2 3">
    <name type="scientific">Enhygromyxa salina</name>
    <dbReference type="NCBI Taxonomy" id="215803"/>
    <lineage>
        <taxon>Bacteria</taxon>
        <taxon>Pseudomonadati</taxon>
        <taxon>Myxococcota</taxon>
        <taxon>Polyangia</taxon>
        <taxon>Nannocystales</taxon>
        <taxon>Nannocystaceae</taxon>
        <taxon>Enhygromyxa</taxon>
    </lineage>
</organism>
<gene>
    <name evidence="2" type="ORF">DB30_05736</name>
</gene>
<keyword evidence="1" id="KW-1133">Transmembrane helix</keyword>
<dbReference type="RefSeq" id="WP_052551905.1">
    <property type="nucleotide sequence ID" value="NZ_JMCC02000057.1"/>
</dbReference>
<proteinExistence type="predicted"/>
<reference evidence="2 3" key="1">
    <citation type="submission" date="2014-12" db="EMBL/GenBank/DDBJ databases">
        <title>Genome assembly of Enhygromyxa salina DSM 15201.</title>
        <authorList>
            <person name="Sharma G."/>
            <person name="Subramanian S."/>
        </authorList>
    </citation>
    <scope>NUCLEOTIDE SEQUENCE [LARGE SCALE GENOMIC DNA]</scope>
    <source>
        <strain evidence="2 3">DSM 15201</strain>
    </source>
</reference>
<sequence>MTRPNHSFVGALALALTLSLAGLVGPVGLAHAGEGDGETQAAPTARELARQEQRLSFLSEAERARVRQTAPLVIHAQAIPEDSFGSELSGMCSKFSAWELGTPMTSARITDLLTQRPIADHLAGIDGDVVATVAFARELADMFAGLNVVCHRVMAGRLAPADLQLLRLEHAGELDHGLAHASQIVEKAGAELTELLDQANAYASPEALEAAAPSLAPAAQAFVQKAQYETPGKSASALSVSSLGALGKTVFEGLAEFLIDRAKEEVLAYVQEQLVERLCADDADPRAFIPTTCDTLLSIDSTLSLAAIGASLHASIVQDLAVLPDRTLVLAWMQVPDVAYPGTLARVIIPLVQAAQTRTSPLDFAASLHASPPLDCETLAPPGHESGDQKCADTMAVMRMASMLAYAIISEQSAVSSQLDPQFLTLAVAFTLERRFATLPSVAQQRILAELGAARFEIQPGQLGDLGDSVIELQQIADLQRAIAERADAVVDIGPILNAEIYGFAAVANRQLALAGRHALGLLATVSPGEVEGPERAVVGASAASAVTLRPWMRTLDAELAHADDYIELAEAFADEDWARAALGTIQLTLTLIEAREPGRSAKFAARLSAVRRYIPLFVELGTASSSDEVNLALQSAFPAGGFKRKYRQGAVSINGFLGVYGGATVSNQLDANNELAWGQTGGEFAMFAPIGVHATGPVGVGRKRPWHLGALVSVVDLGAITTSKWLEQQTNAPVDTSNGTRQTELGEPAAFNVAGLLSPGAYFTVGIANSPFVLGAGLSLNPFGHKRTITGRDSVGDIESLDNTLLPVLRFGAFFAVDITFVSFGLRCGVRCRDRR</sequence>